<dbReference type="eggNOG" id="ENOG502Z7NP">
    <property type="taxonomic scope" value="Bacteria"/>
</dbReference>
<evidence type="ECO:0000313" key="2">
    <source>
        <dbReference type="Proteomes" id="UP000002030"/>
    </source>
</evidence>
<dbReference type="EnsemblBacteria" id="ACZ19525">
    <property type="protein sequence ID" value="ACZ19525"/>
    <property type="gene ID" value="Taci_1294"/>
</dbReference>
<dbReference type="AlphaFoldDB" id="D1B684"/>
<dbReference type="STRING" id="525903.Taci_1294"/>
<dbReference type="KEGG" id="tai:Taci_1294"/>
<accession>D1B684</accession>
<keyword evidence="2" id="KW-1185">Reference proteome</keyword>
<organism evidence="1 2">
    <name type="scientific">Thermanaerovibrio acidaminovorans (strain ATCC 49978 / DSM 6589 / Su883)</name>
    <name type="common">Selenomonas acidaminovorans</name>
    <dbReference type="NCBI Taxonomy" id="525903"/>
    <lineage>
        <taxon>Bacteria</taxon>
        <taxon>Thermotogati</taxon>
        <taxon>Synergistota</taxon>
        <taxon>Synergistia</taxon>
        <taxon>Synergistales</taxon>
        <taxon>Synergistaceae</taxon>
        <taxon>Thermanaerovibrio</taxon>
    </lineage>
</organism>
<dbReference type="RefSeq" id="WP_012870036.1">
    <property type="nucleotide sequence ID" value="NC_013522.1"/>
</dbReference>
<protein>
    <submittedName>
        <fullName evidence="1">Uncharacterized protein</fullName>
    </submittedName>
</protein>
<gene>
    <name evidence="1" type="ordered locus">Taci_1294</name>
</gene>
<reference evidence="1 2" key="1">
    <citation type="journal article" date="2009" name="Stand. Genomic Sci.">
        <title>Complete genome sequence of Thermanaerovibrio acidaminovorans type strain (Su883).</title>
        <authorList>
            <person name="Chovatia M."/>
            <person name="Sikorski J."/>
            <person name="Schroder M."/>
            <person name="Lapidus A."/>
            <person name="Nolan M."/>
            <person name="Tice H."/>
            <person name="Glavina Del Rio T."/>
            <person name="Copeland A."/>
            <person name="Cheng J.F."/>
            <person name="Lucas S."/>
            <person name="Chen F."/>
            <person name="Bruce D."/>
            <person name="Goodwin L."/>
            <person name="Pitluck S."/>
            <person name="Ivanova N."/>
            <person name="Mavromatis K."/>
            <person name="Ovchinnikova G."/>
            <person name="Pati A."/>
            <person name="Chen A."/>
            <person name="Palaniappan K."/>
            <person name="Land M."/>
            <person name="Hauser L."/>
            <person name="Chang Y.J."/>
            <person name="Jeffries C.D."/>
            <person name="Chain P."/>
            <person name="Saunders E."/>
            <person name="Detter J.C."/>
            <person name="Brettin T."/>
            <person name="Rohde M."/>
            <person name="Goker M."/>
            <person name="Spring S."/>
            <person name="Bristow J."/>
            <person name="Markowitz V."/>
            <person name="Hugenholtz P."/>
            <person name="Kyrpides N.C."/>
            <person name="Klenk H.P."/>
            <person name="Eisen J.A."/>
        </authorList>
    </citation>
    <scope>NUCLEOTIDE SEQUENCE [LARGE SCALE GENOMIC DNA]</scope>
    <source>
        <strain evidence="2">ATCC 49978 / DSM 6589 / Su883</strain>
    </source>
</reference>
<dbReference type="OrthoDB" id="1970at2"/>
<dbReference type="EMBL" id="CP001818">
    <property type="protein sequence ID" value="ACZ19525.1"/>
    <property type="molecule type" value="Genomic_DNA"/>
</dbReference>
<proteinExistence type="predicted"/>
<name>D1B684_THEAS</name>
<dbReference type="HOGENOM" id="CLU_657097_0_0_0"/>
<sequence>MAWCGLALGAPKALVEGVPRWLVPSVERTVLAVYREMGTSRPQGERLRILEMVCGRLFEGYRVEASADGDLLKVRLTPLNGRSWRVTAAAGSWREPVSSWIEKDLGDLSSELEPQLQGLPNEAFTWGRRALEELVQEVCSRRMRGFRAVVTPAEGVLNVSLTPGEPLVLALNPRVRSSTLPALVLGEMRDEALTGASAFLGLPVEYLRGRSSQAASHLCRSAESGSLAGRLEVEARAEVRPAPIGELLMELDSRRYVIWGWVAAHALSDGRSSEGGVHLGRKVQLLPSWWMEAYGEWVVDGVDLSVESRWGLKWRILQYLWAGVERTYPGGEWFLRVNTDVLPDDFYLHMAIGDRGGKRIGLGRRLSDHFSVEIRYDSRYDDPVSLMFLSNL</sequence>
<dbReference type="Proteomes" id="UP000002030">
    <property type="component" value="Chromosome"/>
</dbReference>
<evidence type="ECO:0000313" key="1">
    <source>
        <dbReference type="EMBL" id="ACZ19525.1"/>
    </source>
</evidence>